<feature type="domain" description="ABC transmembrane type-1" evidence="8">
    <location>
        <begin position="68"/>
        <end position="281"/>
    </location>
</feature>
<evidence type="ECO:0000256" key="6">
    <source>
        <dbReference type="ARBA" id="ARBA00023136"/>
    </source>
</evidence>
<evidence type="ECO:0000256" key="7">
    <source>
        <dbReference type="RuleBase" id="RU363032"/>
    </source>
</evidence>
<evidence type="ECO:0000256" key="1">
    <source>
        <dbReference type="ARBA" id="ARBA00004651"/>
    </source>
</evidence>
<feature type="transmembrane region" description="Helical" evidence="7">
    <location>
        <begin position="105"/>
        <end position="125"/>
    </location>
</feature>
<evidence type="ECO:0000256" key="3">
    <source>
        <dbReference type="ARBA" id="ARBA00022475"/>
    </source>
</evidence>
<dbReference type="RefSeq" id="WP_110460373.1">
    <property type="nucleotide sequence ID" value="NZ_QKMR01000001.1"/>
</dbReference>
<keyword evidence="2 7" id="KW-0813">Transport</keyword>
<reference evidence="9 10" key="1">
    <citation type="submission" date="2018-06" db="EMBL/GenBank/DDBJ databases">
        <title>Genomic Encyclopedia of Type Strains, Phase I: the one thousand microbial genomes (KMG-I) project.</title>
        <authorList>
            <person name="Kyrpides N."/>
        </authorList>
    </citation>
    <scope>NUCLEOTIDE SEQUENCE [LARGE SCALE GENOMIC DNA]</scope>
    <source>
        <strain evidence="9 10">DSM 19573</strain>
    </source>
</reference>
<keyword evidence="6 7" id="KW-0472">Membrane</keyword>
<evidence type="ECO:0000256" key="2">
    <source>
        <dbReference type="ARBA" id="ARBA00022448"/>
    </source>
</evidence>
<dbReference type="PROSITE" id="PS50928">
    <property type="entry name" value="ABC_TM1"/>
    <property type="match status" value="1"/>
</dbReference>
<gene>
    <name evidence="9" type="ORF">LY28_00285</name>
</gene>
<dbReference type="Proteomes" id="UP000248132">
    <property type="component" value="Unassembled WGS sequence"/>
</dbReference>
<feature type="transmembrane region" description="Helical" evidence="7">
    <location>
        <begin position="265"/>
        <end position="284"/>
    </location>
</feature>
<sequence>MKYKNRLGLVVPYLYIMPAILIVTLIIVFPVVNIIVNSFFTTVGGKEVWFGINNYIMIFKDDLFWTSILNNLRLFASIPFITVFAILIAALLYDKILGWHFYQSIIFTPYILAIPVVGIVFSYILQYKGVLNTLLASIGCESLVKDWLGTPKLAIWSIVAVVVWKQIGFGVVLFLARLGSVPPVLYEAATVDGAGWWKKLIHVTLPQLATTIEFFIIINIINMLSWVFDFVFVMTGGGPVNSTYVMEYFIYQKAFAGSLVNMGEAAGVIVLIFAICIIAAESIIRKRLEDFQ</sequence>
<evidence type="ECO:0000313" key="9">
    <source>
        <dbReference type="EMBL" id="PYG90402.1"/>
    </source>
</evidence>
<organism evidence="9 10">
    <name type="scientific">Ruminiclostridium sufflavum DSM 19573</name>
    <dbReference type="NCBI Taxonomy" id="1121337"/>
    <lineage>
        <taxon>Bacteria</taxon>
        <taxon>Bacillati</taxon>
        <taxon>Bacillota</taxon>
        <taxon>Clostridia</taxon>
        <taxon>Eubacteriales</taxon>
        <taxon>Oscillospiraceae</taxon>
        <taxon>Ruminiclostridium</taxon>
    </lineage>
</organism>
<dbReference type="Pfam" id="PF00528">
    <property type="entry name" value="BPD_transp_1"/>
    <property type="match status" value="1"/>
</dbReference>
<protein>
    <submittedName>
        <fullName evidence="9">Multiple sugar transport system permease protein/raffinose/stachyose/melibiose transport system permease protein</fullName>
    </submittedName>
</protein>
<feature type="transmembrane region" description="Helical" evidence="7">
    <location>
        <begin position="74"/>
        <end position="93"/>
    </location>
</feature>
<keyword evidence="3" id="KW-1003">Cell membrane</keyword>
<feature type="transmembrane region" description="Helical" evidence="7">
    <location>
        <begin position="153"/>
        <end position="176"/>
    </location>
</feature>
<dbReference type="OrthoDB" id="9788108at2"/>
<evidence type="ECO:0000256" key="5">
    <source>
        <dbReference type="ARBA" id="ARBA00022989"/>
    </source>
</evidence>
<comment type="subcellular location">
    <subcellularLocation>
        <location evidence="1 7">Cell membrane</location>
        <topology evidence="1 7">Multi-pass membrane protein</topology>
    </subcellularLocation>
</comment>
<dbReference type="GO" id="GO:0005886">
    <property type="term" value="C:plasma membrane"/>
    <property type="evidence" value="ECO:0007669"/>
    <property type="project" value="UniProtKB-SubCell"/>
</dbReference>
<dbReference type="Gene3D" id="1.10.3720.10">
    <property type="entry name" value="MetI-like"/>
    <property type="match status" value="1"/>
</dbReference>
<comment type="similarity">
    <text evidence="7">Belongs to the binding-protein-dependent transport system permease family.</text>
</comment>
<dbReference type="AlphaFoldDB" id="A0A318YCR0"/>
<dbReference type="InterPro" id="IPR035906">
    <property type="entry name" value="MetI-like_sf"/>
</dbReference>
<proteinExistence type="inferred from homology"/>
<keyword evidence="5 7" id="KW-1133">Transmembrane helix</keyword>
<feature type="transmembrane region" description="Helical" evidence="7">
    <location>
        <begin position="12"/>
        <end position="36"/>
    </location>
</feature>
<dbReference type="InterPro" id="IPR050809">
    <property type="entry name" value="UgpAE/MalFG_permease"/>
</dbReference>
<keyword evidence="10" id="KW-1185">Reference proteome</keyword>
<evidence type="ECO:0000313" key="10">
    <source>
        <dbReference type="Proteomes" id="UP000248132"/>
    </source>
</evidence>
<dbReference type="InterPro" id="IPR000515">
    <property type="entry name" value="MetI-like"/>
</dbReference>
<name>A0A318YCR0_9FIRM</name>
<accession>A0A318YCR0</accession>
<feature type="transmembrane region" description="Helical" evidence="7">
    <location>
        <begin position="208"/>
        <end position="228"/>
    </location>
</feature>
<dbReference type="GO" id="GO:0055085">
    <property type="term" value="P:transmembrane transport"/>
    <property type="evidence" value="ECO:0007669"/>
    <property type="project" value="InterPro"/>
</dbReference>
<keyword evidence="4 7" id="KW-0812">Transmembrane</keyword>
<evidence type="ECO:0000259" key="8">
    <source>
        <dbReference type="PROSITE" id="PS50928"/>
    </source>
</evidence>
<dbReference type="SUPFAM" id="SSF161098">
    <property type="entry name" value="MetI-like"/>
    <property type="match status" value="1"/>
</dbReference>
<evidence type="ECO:0000256" key="4">
    <source>
        <dbReference type="ARBA" id="ARBA00022692"/>
    </source>
</evidence>
<dbReference type="EMBL" id="QKMR01000001">
    <property type="protein sequence ID" value="PYG90402.1"/>
    <property type="molecule type" value="Genomic_DNA"/>
</dbReference>
<dbReference type="PANTHER" id="PTHR43227:SF11">
    <property type="entry name" value="BLL4140 PROTEIN"/>
    <property type="match status" value="1"/>
</dbReference>
<keyword evidence="9" id="KW-0762">Sugar transport</keyword>
<comment type="caution">
    <text evidence="9">The sequence shown here is derived from an EMBL/GenBank/DDBJ whole genome shotgun (WGS) entry which is preliminary data.</text>
</comment>
<dbReference type="PANTHER" id="PTHR43227">
    <property type="entry name" value="BLL4140 PROTEIN"/>
    <property type="match status" value="1"/>
</dbReference>